<keyword evidence="7 9" id="KW-0472">Membrane</keyword>
<feature type="transmembrane region" description="Helical" evidence="9">
    <location>
        <begin position="289"/>
        <end position="316"/>
    </location>
</feature>
<protein>
    <submittedName>
        <fullName evidence="10">Sodium-dependent nutrient amino acid transporter 1</fullName>
    </submittedName>
</protein>
<dbReference type="STRING" id="151549.A0A4C1YM23"/>
<evidence type="ECO:0000256" key="8">
    <source>
        <dbReference type="PIRSR" id="PIRSR600175-1"/>
    </source>
</evidence>
<dbReference type="SUPFAM" id="SSF161070">
    <property type="entry name" value="SNF-like"/>
    <property type="match status" value="1"/>
</dbReference>
<proteinExistence type="inferred from homology"/>
<evidence type="ECO:0000256" key="1">
    <source>
        <dbReference type="ARBA" id="ARBA00004141"/>
    </source>
</evidence>
<keyword evidence="4 9" id="KW-0812">Transmembrane</keyword>
<gene>
    <name evidence="10" type="primary">NAAT1</name>
    <name evidence="10" type="ORF">EVAR_48331_1</name>
</gene>
<dbReference type="PANTHER" id="PTHR11616:SF240">
    <property type="entry name" value="BLOATED TUBULES, ISOFORM B-RELATED"/>
    <property type="match status" value="1"/>
</dbReference>
<organism evidence="10 11">
    <name type="scientific">Eumeta variegata</name>
    <name type="common">Bagworm moth</name>
    <name type="synonym">Eumeta japonica</name>
    <dbReference type="NCBI Taxonomy" id="151549"/>
    <lineage>
        <taxon>Eukaryota</taxon>
        <taxon>Metazoa</taxon>
        <taxon>Ecdysozoa</taxon>
        <taxon>Arthropoda</taxon>
        <taxon>Hexapoda</taxon>
        <taxon>Insecta</taxon>
        <taxon>Pterygota</taxon>
        <taxon>Neoptera</taxon>
        <taxon>Endopterygota</taxon>
        <taxon>Lepidoptera</taxon>
        <taxon>Glossata</taxon>
        <taxon>Ditrysia</taxon>
        <taxon>Tineoidea</taxon>
        <taxon>Psychidae</taxon>
        <taxon>Oiketicinae</taxon>
        <taxon>Eumeta</taxon>
    </lineage>
</organism>
<feature type="transmembrane region" description="Helical" evidence="9">
    <location>
        <begin position="246"/>
        <end position="268"/>
    </location>
</feature>
<accession>A0A4C1YM23</accession>
<evidence type="ECO:0000256" key="6">
    <source>
        <dbReference type="ARBA" id="ARBA00022989"/>
    </source>
</evidence>
<feature type="transmembrane region" description="Helical" evidence="9">
    <location>
        <begin position="390"/>
        <end position="407"/>
    </location>
</feature>
<keyword evidence="11" id="KW-1185">Reference proteome</keyword>
<keyword evidence="5" id="KW-0769">Symport</keyword>
<evidence type="ECO:0000256" key="3">
    <source>
        <dbReference type="ARBA" id="ARBA00022448"/>
    </source>
</evidence>
<evidence type="ECO:0000313" key="10">
    <source>
        <dbReference type="EMBL" id="GBP77198.1"/>
    </source>
</evidence>
<dbReference type="InterPro" id="IPR000175">
    <property type="entry name" value="Na/ntran_symport"/>
</dbReference>
<feature type="binding site" evidence="8">
    <location>
        <position position="229"/>
    </location>
    <ligand>
        <name>Na(+)</name>
        <dbReference type="ChEBI" id="CHEBI:29101"/>
        <label>1</label>
    </ligand>
</feature>
<dbReference type="GO" id="GO:0005886">
    <property type="term" value="C:plasma membrane"/>
    <property type="evidence" value="ECO:0007669"/>
    <property type="project" value="TreeGrafter"/>
</dbReference>
<sequence>MGKSMMSIRSEFWIYAYDPEAKLSSVWMSQAEPNSTKLKICLPLDSGINSSQLENNDTNLLSPADVEKEGYVRVAEAESLSYSTAERGGVGVLGTAIELAAGGRSIVLVGTQLIHRFAAYKGIEEDPKKIEDFSLTTHAVIGTAQCSRNIQSIRTGSHRKKTFVRLSQIEGDHRSTPSEETIVFSGDLDISILDTGNPTRQHALARAKTWWRKLQTQFCTLALCLSLANSVRLPGLATGLEPAPVMVAWTVCSLAVALPVSLLQLAAGQLSQQDAVGVWRAVPVLRGVGYIRLITSFVCCAYNMVFVALAAVYFIWTAKGPVPFRECTKLQITENGYANRVNASECFNRTFAAPLSEGPQYFGFMAIIVFVLWFFTPLMLYGLKKSMKMALVLLTIIAILLVIALLAQSATIPVLQYQPWSKFVSPVLWHASLIQALLSTQIAGGYLISAGGTIYEKCDVRWQVRSGWIWVIFWLSVEGVGAKDNTLITVPVTIYQTTLDRHYGKWFPLLAYALIFVSGIISAIVYLYPVYDKLRRSAGQYWQMTAAVSSALGTALTLAMLAYGLQPIVLLDRIFISPLVILPSALEIIGFVIVYGSKKLLGDIDFLTGARVTKTWVLGWWIALLALLGLGGWWTQCFFASNPPRPIFWCLIALLLGMLAVILFAALVVITKEEQYNIFSKITAAFRPSRLWGPEEPMARYHWMSRKQSDGYRPGLDYDCSIESDMYPHIYKNGNNNDNSNCNGHVKEESKPRQRPYLNSSPCNVYKSPLNDSDVGKNLKPQMYDTNHTNGSLNSHRCEIDEENDKECHCNRHFSINISYVRNGEVTTCL</sequence>
<keyword evidence="6 9" id="KW-1133">Transmembrane helix</keyword>
<feature type="transmembrane region" description="Helical" evidence="9">
    <location>
        <begin position="575"/>
        <end position="595"/>
    </location>
</feature>
<dbReference type="OrthoDB" id="6581954at2759"/>
<keyword evidence="8" id="KW-0915">Sodium</keyword>
<keyword evidence="8" id="KW-0479">Metal-binding</keyword>
<evidence type="ECO:0000256" key="7">
    <source>
        <dbReference type="ARBA" id="ARBA00023136"/>
    </source>
</evidence>
<dbReference type="GO" id="GO:0046872">
    <property type="term" value="F:metal ion binding"/>
    <property type="evidence" value="ECO:0007669"/>
    <property type="project" value="UniProtKB-KW"/>
</dbReference>
<dbReference type="Pfam" id="PF00209">
    <property type="entry name" value="SNF"/>
    <property type="match status" value="1"/>
</dbReference>
<comment type="caution">
    <text evidence="10">The sequence shown here is derived from an EMBL/GenBank/DDBJ whole genome shotgun (WGS) entry which is preliminary data.</text>
</comment>
<reference evidence="10 11" key="1">
    <citation type="journal article" date="2019" name="Commun. Biol.">
        <title>The bagworm genome reveals a unique fibroin gene that provides high tensile strength.</title>
        <authorList>
            <person name="Kono N."/>
            <person name="Nakamura H."/>
            <person name="Ohtoshi R."/>
            <person name="Tomita M."/>
            <person name="Numata K."/>
            <person name="Arakawa K."/>
        </authorList>
    </citation>
    <scope>NUCLEOTIDE SEQUENCE [LARGE SCALE GENOMIC DNA]</scope>
</reference>
<feature type="transmembrane region" description="Helical" evidence="9">
    <location>
        <begin position="361"/>
        <end position="383"/>
    </location>
</feature>
<dbReference type="GO" id="GO:0015375">
    <property type="term" value="F:glycine:sodium symporter activity"/>
    <property type="evidence" value="ECO:0007669"/>
    <property type="project" value="TreeGrafter"/>
</dbReference>
<comment type="similarity">
    <text evidence="2">Belongs to the sodium:neurotransmitter symporter (SNF) (TC 2.A.22) family.</text>
</comment>
<dbReference type="PROSITE" id="PS50267">
    <property type="entry name" value="NA_NEUROTRAN_SYMP_3"/>
    <property type="match status" value="1"/>
</dbReference>
<keyword evidence="3" id="KW-0813">Transport</keyword>
<feature type="transmembrane region" description="Helical" evidence="9">
    <location>
        <begin position="616"/>
        <end position="634"/>
    </location>
</feature>
<feature type="transmembrane region" description="Helical" evidence="9">
    <location>
        <begin position="646"/>
        <end position="670"/>
    </location>
</feature>
<dbReference type="InterPro" id="IPR037272">
    <property type="entry name" value="SNS_sf"/>
</dbReference>
<feature type="binding site" evidence="8">
    <location>
        <position position="439"/>
    </location>
    <ligand>
        <name>Na(+)</name>
        <dbReference type="ChEBI" id="CHEBI:29101"/>
        <label>1</label>
    </ligand>
</feature>
<dbReference type="AlphaFoldDB" id="A0A4C1YM23"/>
<feature type="transmembrane region" description="Helical" evidence="9">
    <location>
        <begin position="427"/>
        <end position="448"/>
    </location>
</feature>
<dbReference type="PANTHER" id="PTHR11616">
    <property type="entry name" value="SODIUM/CHLORIDE DEPENDENT TRANSPORTER"/>
    <property type="match status" value="1"/>
</dbReference>
<comment type="subcellular location">
    <subcellularLocation>
        <location evidence="1">Membrane</location>
        <topology evidence="1">Multi-pass membrane protein</topology>
    </subcellularLocation>
</comment>
<dbReference type="Proteomes" id="UP000299102">
    <property type="component" value="Unassembled WGS sequence"/>
</dbReference>
<name>A0A4C1YM23_EUMVA</name>
<dbReference type="EMBL" id="BGZK01001321">
    <property type="protein sequence ID" value="GBP77198.1"/>
    <property type="molecule type" value="Genomic_DNA"/>
</dbReference>
<evidence type="ECO:0000256" key="5">
    <source>
        <dbReference type="ARBA" id="ARBA00022847"/>
    </source>
</evidence>
<feature type="binding site" evidence="8">
    <location>
        <position position="522"/>
    </location>
    <ligand>
        <name>Na(+)</name>
        <dbReference type="ChEBI" id="CHEBI:29101"/>
        <label>1</label>
    </ligand>
</feature>
<evidence type="ECO:0000313" key="11">
    <source>
        <dbReference type="Proteomes" id="UP000299102"/>
    </source>
</evidence>
<evidence type="ECO:0000256" key="9">
    <source>
        <dbReference type="SAM" id="Phobius"/>
    </source>
</evidence>
<feature type="transmembrane region" description="Helical" evidence="9">
    <location>
        <begin position="541"/>
        <end position="563"/>
    </location>
</feature>
<evidence type="ECO:0000256" key="4">
    <source>
        <dbReference type="ARBA" id="ARBA00022692"/>
    </source>
</evidence>
<evidence type="ECO:0000256" key="2">
    <source>
        <dbReference type="ARBA" id="ARBA00006459"/>
    </source>
</evidence>
<feature type="transmembrane region" description="Helical" evidence="9">
    <location>
        <begin position="509"/>
        <end position="529"/>
    </location>
</feature>